<reference evidence="1" key="1">
    <citation type="submission" date="2022-12" db="EMBL/GenBank/DDBJ databases">
        <title>Phocaeicola acetigenes sp. nov., isolated feces from a healthy human.</title>
        <authorList>
            <person name="Do H."/>
            <person name="Ha Y.B."/>
            <person name="Kim J.-S."/>
            <person name="Suh M.K."/>
            <person name="Kim H.S."/>
            <person name="Lee J.-S."/>
        </authorList>
    </citation>
    <scope>NUCLEOTIDE SEQUENCE</scope>
    <source>
        <strain evidence="1">KGMB11183</strain>
    </source>
</reference>
<sequence>MACIMFASISCTEQFENNGDIGNSRGNEAVFRLYSAGFGNAATRSGETATKAVYDFLDYYIVDENGKVVTDIKSKYKPETSEIVAEGLHEGSYRLLVLGVKGDKESDGATVNKVTDVNDVWLSFPEDLSKPLDCEYFYSDTPFDVTIVESEGGKQETILSEETVTQHRIVGKVKFDFDFENMYIEYSVTKNVADVETPRFYTSMTANKQFSGESNRVLNDLNLLDGKEYLFMPTVEGSALNGEIGMESRTYTGGTVSQTYGFSGIKVLPNQITTVNTDVNHPEDNRGTMFISSVAYKHGNHKKILQDDEKKGVYTDKSQRSFNTSNPLQLSVTDEGQFHMRFYSPRDLGHVTVKALIPEVSNEWMDFAYLDTIPAFGDAYVDVPMLKKPTVCKGESGRLINVQKLSVAQLKKAQFKIESPEEFWKKIEKIQHGWTIYWGLYGGDPDRPDGGPVGNWMGIRPVHIRESIALFLNFTYMIDMPEHEQILEENKDKLYDDNKNPIEVERVLQQMRQQRTLQVGLVYPGNGVGGLGGGTTFGAYQSAWFDHYSSTYACSIMFHELGHVMGYGHSSSFTYGPWAESLMNNFYVNNLYQMPIDSKSYLNSSSNPNKY</sequence>
<organism evidence="1 2">
    <name type="scientific">Phocaeicola acetigenes</name>
    <dbReference type="NCBI Taxonomy" id="3016083"/>
    <lineage>
        <taxon>Bacteria</taxon>
        <taxon>Pseudomonadati</taxon>
        <taxon>Bacteroidota</taxon>
        <taxon>Bacteroidia</taxon>
        <taxon>Bacteroidales</taxon>
        <taxon>Bacteroidaceae</taxon>
        <taxon>Phocaeicola</taxon>
    </lineage>
</organism>
<proteinExistence type="predicted"/>
<evidence type="ECO:0000313" key="1">
    <source>
        <dbReference type="EMBL" id="MCZ8372342.1"/>
    </source>
</evidence>
<name>A0ABT4PH24_9BACT</name>
<keyword evidence="2" id="KW-1185">Reference proteome</keyword>
<evidence type="ECO:0000313" key="2">
    <source>
        <dbReference type="Proteomes" id="UP001141933"/>
    </source>
</evidence>
<dbReference type="InterPro" id="IPR024079">
    <property type="entry name" value="MetalloPept_cat_dom_sf"/>
</dbReference>
<comment type="caution">
    <text evidence="1">The sequence shown here is derived from an EMBL/GenBank/DDBJ whole genome shotgun (WGS) entry which is preliminary data.</text>
</comment>
<dbReference type="Gene3D" id="3.40.390.10">
    <property type="entry name" value="Collagenase (Catalytic Domain)"/>
    <property type="match status" value="1"/>
</dbReference>
<accession>A0ABT4PH24</accession>
<dbReference type="EMBL" id="JAPZVM010000004">
    <property type="protein sequence ID" value="MCZ8372342.1"/>
    <property type="molecule type" value="Genomic_DNA"/>
</dbReference>
<dbReference type="SUPFAM" id="SSF55486">
    <property type="entry name" value="Metalloproteases ('zincins'), catalytic domain"/>
    <property type="match status" value="1"/>
</dbReference>
<protein>
    <submittedName>
        <fullName evidence="1">Uncharacterized protein</fullName>
    </submittedName>
</protein>
<dbReference type="RefSeq" id="WP_269877529.1">
    <property type="nucleotide sequence ID" value="NZ_JAPZVM010000004.1"/>
</dbReference>
<gene>
    <name evidence="1" type="ORF">O6P32_06410</name>
</gene>
<dbReference type="Proteomes" id="UP001141933">
    <property type="component" value="Unassembled WGS sequence"/>
</dbReference>